<name>A0A413H2E0_9BACE</name>
<dbReference type="SUPFAM" id="SSF143011">
    <property type="entry name" value="RelE-like"/>
    <property type="match status" value="1"/>
</dbReference>
<dbReference type="EMBL" id="QSCF01000024">
    <property type="protein sequence ID" value="RGX77637.1"/>
    <property type="molecule type" value="Genomic_DNA"/>
</dbReference>
<sequence>MKLKWLPIATVHADNCYEFLAQKDKKAALGIYRKMTEGAAFLAKNPYAGPLESSLEDQVEVYRSLVVHKYYKLIYRVLEETQTVEIAAVWDVRRNPKTLSV</sequence>
<organism evidence="2 3">
    <name type="scientific">Bacteroides stercorirosoris</name>
    <dbReference type="NCBI Taxonomy" id="871324"/>
    <lineage>
        <taxon>Bacteria</taxon>
        <taxon>Pseudomonadati</taxon>
        <taxon>Bacteroidota</taxon>
        <taxon>Bacteroidia</taxon>
        <taxon>Bacteroidales</taxon>
        <taxon>Bacteroidaceae</taxon>
        <taxon>Bacteroides</taxon>
    </lineage>
</organism>
<keyword evidence="1" id="KW-1277">Toxin-antitoxin system</keyword>
<evidence type="ECO:0000313" key="3">
    <source>
        <dbReference type="Proteomes" id="UP000286075"/>
    </source>
</evidence>
<dbReference type="Pfam" id="PF05016">
    <property type="entry name" value="ParE_toxin"/>
    <property type="match status" value="1"/>
</dbReference>
<evidence type="ECO:0000256" key="1">
    <source>
        <dbReference type="ARBA" id="ARBA00022649"/>
    </source>
</evidence>
<reference evidence="2 3" key="1">
    <citation type="submission" date="2018-08" db="EMBL/GenBank/DDBJ databases">
        <title>A genome reference for cultivated species of the human gut microbiota.</title>
        <authorList>
            <person name="Zou Y."/>
            <person name="Xue W."/>
            <person name="Luo G."/>
        </authorList>
    </citation>
    <scope>NUCLEOTIDE SEQUENCE [LARGE SCALE GENOMIC DNA]</scope>
    <source>
        <strain evidence="2 3">OF03-9BH</strain>
    </source>
</reference>
<gene>
    <name evidence="2" type="ORF">DXA68_14465</name>
</gene>
<dbReference type="RefSeq" id="WP_117987876.1">
    <property type="nucleotide sequence ID" value="NZ_CABMFG010000024.1"/>
</dbReference>
<dbReference type="Proteomes" id="UP000286075">
    <property type="component" value="Unassembled WGS sequence"/>
</dbReference>
<dbReference type="AlphaFoldDB" id="A0A413H2E0"/>
<dbReference type="InterPro" id="IPR007712">
    <property type="entry name" value="RelE/ParE_toxin"/>
</dbReference>
<protein>
    <submittedName>
        <fullName evidence="2">Type II toxin-antitoxin system RelE/ParE family toxin</fullName>
    </submittedName>
</protein>
<accession>A0A413H2E0</accession>
<comment type="caution">
    <text evidence="2">The sequence shown here is derived from an EMBL/GenBank/DDBJ whole genome shotgun (WGS) entry which is preliminary data.</text>
</comment>
<evidence type="ECO:0000313" key="2">
    <source>
        <dbReference type="EMBL" id="RGX77637.1"/>
    </source>
</evidence>
<proteinExistence type="predicted"/>
<dbReference type="OrthoDB" id="1100897at2"/>
<dbReference type="InterPro" id="IPR035093">
    <property type="entry name" value="RelE/ParE_toxin_dom_sf"/>
</dbReference>
<dbReference type="Gene3D" id="3.30.2310.20">
    <property type="entry name" value="RelE-like"/>
    <property type="match status" value="1"/>
</dbReference>